<keyword evidence="2" id="KW-1185">Reference proteome</keyword>
<proteinExistence type="predicted"/>
<dbReference type="AlphaFoldDB" id="A0A8J8P4T7"/>
<organism evidence="1 2">
    <name type="scientific">Halteria grandinella</name>
    <dbReference type="NCBI Taxonomy" id="5974"/>
    <lineage>
        <taxon>Eukaryota</taxon>
        <taxon>Sar</taxon>
        <taxon>Alveolata</taxon>
        <taxon>Ciliophora</taxon>
        <taxon>Intramacronucleata</taxon>
        <taxon>Spirotrichea</taxon>
        <taxon>Stichotrichia</taxon>
        <taxon>Sporadotrichida</taxon>
        <taxon>Halteriidae</taxon>
        <taxon>Halteria</taxon>
    </lineage>
</organism>
<evidence type="ECO:0000313" key="2">
    <source>
        <dbReference type="Proteomes" id="UP000785679"/>
    </source>
</evidence>
<dbReference type="EMBL" id="RRYP01000541">
    <property type="protein sequence ID" value="TNV87263.1"/>
    <property type="molecule type" value="Genomic_DNA"/>
</dbReference>
<reference evidence="1" key="1">
    <citation type="submission" date="2019-06" db="EMBL/GenBank/DDBJ databases">
        <authorList>
            <person name="Zheng W."/>
        </authorList>
    </citation>
    <scope>NUCLEOTIDE SEQUENCE</scope>
    <source>
        <strain evidence="1">QDHG01</strain>
    </source>
</reference>
<comment type="caution">
    <text evidence="1">The sequence shown here is derived from an EMBL/GenBank/DDBJ whole genome shotgun (WGS) entry which is preliminary data.</text>
</comment>
<dbReference type="Proteomes" id="UP000785679">
    <property type="component" value="Unassembled WGS sequence"/>
</dbReference>
<sequence length="75" mass="8408">MRLPPIITVPCLSTQGFTCPSPKRLPKLSPAAPILLVSQCLKIRIVFFEANLDPISWLLFIGRFATELVLNEPKF</sequence>
<name>A0A8J8P4T7_HALGN</name>
<gene>
    <name evidence="1" type="ORF">FGO68_gene1577</name>
</gene>
<accession>A0A8J8P4T7</accession>
<protein>
    <submittedName>
        <fullName evidence="1">Uncharacterized protein</fullName>
    </submittedName>
</protein>
<evidence type="ECO:0000313" key="1">
    <source>
        <dbReference type="EMBL" id="TNV87263.1"/>
    </source>
</evidence>